<organism evidence="1">
    <name type="scientific">Gongylonema pulchrum</name>
    <dbReference type="NCBI Taxonomy" id="637853"/>
    <lineage>
        <taxon>Eukaryota</taxon>
        <taxon>Metazoa</taxon>
        <taxon>Ecdysozoa</taxon>
        <taxon>Nematoda</taxon>
        <taxon>Chromadorea</taxon>
        <taxon>Rhabditida</taxon>
        <taxon>Spirurina</taxon>
        <taxon>Spiruromorpha</taxon>
        <taxon>Spiruroidea</taxon>
        <taxon>Gongylonematidae</taxon>
        <taxon>Gongylonema</taxon>
    </lineage>
</organism>
<reference evidence="1" key="1">
    <citation type="submission" date="2016-06" db="UniProtKB">
        <authorList>
            <consortium name="WormBaseParasite"/>
        </authorList>
    </citation>
    <scope>IDENTIFICATION</scope>
</reference>
<evidence type="ECO:0000313" key="1">
    <source>
        <dbReference type="WBParaSite" id="GPUH_0000722801-mRNA-1"/>
    </source>
</evidence>
<dbReference type="AlphaFoldDB" id="A0A183DES8"/>
<accession>A0A183DES8</accession>
<protein>
    <submittedName>
        <fullName evidence="1">Transposable element</fullName>
    </submittedName>
</protein>
<name>A0A183DES8_9BILA</name>
<sequence>LSKMIAKRPNSAKEQLIRHVEFAAEFGQIPNFDPYGRKMSCISHRSVYIVRERDAHLVPCNIAHYWCILDVCLGNHSARRFSDSV</sequence>
<dbReference type="WBParaSite" id="GPUH_0000722801-mRNA-1">
    <property type="protein sequence ID" value="GPUH_0000722801-mRNA-1"/>
    <property type="gene ID" value="GPUH_0000722801"/>
</dbReference>
<proteinExistence type="predicted"/>